<dbReference type="AlphaFoldDB" id="A0A8T2SMU1"/>
<dbReference type="EMBL" id="CM035424">
    <property type="protein sequence ID" value="KAH7352163.1"/>
    <property type="molecule type" value="Genomic_DNA"/>
</dbReference>
<feature type="transmembrane region" description="Helical" evidence="1">
    <location>
        <begin position="119"/>
        <end position="143"/>
    </location>
</feature>
<feature type="transmembrane region" description="Helical" evidence="1">
    <location>
        <begin position="91"/>
        <end position="113"/>
    </location>
</feature>
<keyword evidence="1" id="KW-1133">Transmembrane helix</keyword>
<dbReference type="OMA" id="FYLVMFA"/>
<evidence type="ECO:0000256" key="1">
    <source>
        <dbReference type="SAM" id="Phobius"/>
    </source>
</evidence>
<evidence type="ECO:0000313" key="2">
    <source>
        <dbReference type="EMBL" id="KAH7352163.1"/>
    </source>
</evidence>
<gene>
    <name evidence="2" type="ORF">KP509_19G032900</name>
</gene>
<protein>
    <submittedName>
        <fullName evidence="2">Uncharacterized protein</fullName>
    </submittedName>
</protein>
<dbReference type="PANTHER" id="PTHR33294:SF5">
    <property type="entry name" value="AWPM-19-LIKE FAMILY PROTEIN"/>
    <property type="match status" value="1"/>
</dbReference>
<dbReference type="Pfam" id="PF05512">
    <property type="entry name" value="AWPM-19"/>
    <property type="match status" value="1"/>
</dbReference>
<dbReference type="PANTHER" id="PTHR33294">
    <property type="entry name" value="AWPM-19-LIKE FAMILY PROTEIN"/>
    <property type="match status" value="1"/>
</dbReference>
<name>A0A8T2SMU1_CERRI</name>
<evidence type="ECO:0000313" key="3">
    <source>
        <dbReference type="Proteomes" id="UP000825935"/>
    </source>
</evidence>
<dbReference type="InterPro" id="IPR008390">
    <property type="entry name" value="AWPM-19"/>
</dbReference>
<dbReference type="OrthoDB" id="1919377at2759"/>
<sequence length="168" mass="18530">MAFFFRRLLVAPLIFINFILYISVAAIAGWALNQAIDLGWEAVSYNPVTFYLVMFALLAGVVGIGSTFSAIHHLRTWHYHSLASSNAATYISWLLTLLAMGIAIKQIMFGGFLTFQMRLLEALVIIVAVTHLLYLLGVGASAYRGEYVIKTRETIVDSPTPAPATTKE</sequence>
<keyword evidence="1" id="KW-0812">Transmembrane</keyword>
<feature type="transmembrane region" description="Helical" evidence="1">
    <location>
        <begin position="7"/>
        <end position="30"/>
    </location>
</feature>
<reference evidence="2" key="1">
    <citation type="submission" date="2021-08" db="EMBL/GenBank/DDBJ databases">
        <title>WGS assembly of Ceratopteris richardii.</title>
        <authorList>
            <person name="Marchant D.B."/>
            <person name="Chen G."/>
            <person name="Jenkins J."/>
            <person name="Shu S."/>
            <person name="Leebens-Mack J."/>
            <person name="Grimwood J."/>
            <person name="Schmutz J."/>
            <person name="Soltis P."/>
            <person name="Soltis D."/>
            <person name="Chen Z.-H."/>
        </authorList>
    </citation>
    <scope>NUCLEOTIDE SEQUENCE</scope>
    <source>
        <strain evidence="2">Whitten #5841</strain>
        <tissue evidence="2">Leaf</tissue>
    </source>
</reference>
<organism evidence="2 3">
    <name type="scientific">Ceratopteris richardii</name>
    <name type="common">Triangle waterfern</name>
    <dbReference type="NCBI Taxonomy" id="49495"/>
    <lineage>
        <taxon>Eukaryota</taxon>
        <taxon>Viridiplantae</taxon>
        <taxon>Streptophyta</taxon>
        <taxon>Embryophyta</taxon>
        <taxon>Tracheophyta</taxon>
        <taxon>Polypodiopsida</taxon>
        <taxon>Polypodiidae</taxon>
        <taxon>Polypodiales</taxon>
        <taxon>Pteridineae</taxon>
        <taxon>Pteridaceae</taxon>
        <taxon>Parkerioideae</taxon>
        <taxon>Ceratopteris</taxon>
    </lineage>
</organism>
<comment type="caution">
    <text evidence="2">The sequence shown here is derived from an EMBL/GenBank/DDBJ whole genome shotgun (WGS) entry which is preliminary data.</text>
</comment>
<proteinExistence type="predicted"/>
<dbReference type="Proteomes" id="UP000825935">
    <property type="component" value="Chromosome 19"/>
</dbReference>
<feature type="transmembrane region" description="Helical" evidence="1">
    <location>
        <begin position="50"/>
        <end position="71"/>
    </location>
</feature>
<keyword evidence="3" id="KW-1185">Reference proteome</keyword>
<keyword evidence="1" id="KW-0472">Membrane</keyword>
<accession>A0A8T2SMU1</accession>